<feature type="region of interest" description="Disordered" evidence="1">
    <location>
        <begin position="381"/>
        <end position="419"/>
    </location>
</feature>
<accession>A0A6F9D876</accession>
<dbReference type="InterPro" id="IPR049246">
    <property type="entry name" value="DUF5580_M"/>
</dbReference>
<dbReference type="SUPFAM" id="SSF47473">
    <property type="entry name" value="EF-hand"/>
    <property type="match status" value="1"/>
</dbReference>
<feature type="compositionally biased region" description="Polar residues" evidence="1">
    <location>
        <begin position="81"/>
        <end position="97"/>
    </location>
</feature>
<reference evidence="5" key="1">
    <citation type="submission" date="2020-04" db="EMBL/GenBank/DDBJ databases">
        <authorList>
            <person name="Neveu A P."/>
        </authorList>
    </citation>
    <scope>NUCLEOTIDE SEQUENCE</scope>
    <source>
        <tissue evidence="5">Whole embryo</tissue>
    </source>
</reference>
<dbReference type="InterPro" id="IPR011992">
    <property type="entry name" value="EF-hand-dom_pair"/>
</dbReference>
<feature type="domain" description="DUF5580" evidence="2">
    <location>
        <begin position="167"/>
        <end position="242"/>
    </location>
</feature>
<dbReference type="InterPro" id="IPR049247">
    <property type="entry name" value="DUF5580_C"/>
</dbReference>
<sequence length="562" mass="62979">MNWVTQNAPFGTDNTPVLEVKIVGGKRVEILADKDESASGVNAEDKISPPRGPHGTPSMLTQPFFRSYEYSDLQHGFNTAKQHQLARQVTSYTSPNGDRSRSFRHGVPLLNKHPILPPIGASQPAGNAEAHPNEFSKNDVHRESLKDKPSDDDALESLISNQMHGFRHDKLKDMYIELTGFDRHLTGFVNEAQLNLVAMRYDLPIKMSTLKLLLHKFRDRHETRSVNYEKLLQFLSYCLSQSTKTNKTKMIHQQPNVSRVFPAKSPDQAKSPLKLTLHTQGSEANEKLLSLLRMQLNGSDEIDLRNLNAAFSMADRLANGELPSYVVERICVEQRLPLTSSVILKMLQTTETSHGNINWREFVDLLACADERLAADAKNSKTLASPAKTPTNPTKISASGVWSDGHPSTHNGILDDSPPVDSRFARKSLVRSPSADIASLASSKQSRHMSTGWDEREPRPIGREDQQNMIASEMRKTETWIRNFTRLAHALRNYHPYKSDALPRAEVARMANNYNLIYSLGFSKHQLKEAITRAVTSHSKDVSDQTVSVDKLLENLASLAHD</sequence>
<dbReference type="Pfam" id="PF20743">
    <property type="entry name" value="DUF5580_C"/>
    <property type="match status" value="1"/>
</dbReference>
<dbReference type="Pfam" id="PF17743">
    <property type="entry name" value="DUF5580"/>
    <property type="match status" value="1"/>
</dbReference>
<dbReference type="Pfam" id="PF20742">
    <property type="entry name" value="DUF5580_M"/>
    <property type="match status" value="1"/>
</dbReference>
<evidence type="ECO:0000259" key="2">
    <source>
        <dbReference type="Pfam" id="PF17743"/>
    </source>
</evidence>
<protein>
    <submittedName>
        <fullName evidence="5">Uncharacterized protein C1orf87-like</fullName>
    </submittedName>
</protein>
<feature type="domain" description="DUF5580" evidence="4">
    <location>
        <begin position="478"/>
        <end position="533"/>
    </location>
</feature>
<dbReference type="Gene3D" id="1.10.238.10">
    <property type="entry name" value="EF-hand"/>
    <property type="match status" value="1"/>
</dbReference>
<dbReference type="PANTHER" id="PTHR34830">
    <property type="entry name" value="SIMILAR TO HYPOTHETICAL PROTEIN MGC34837"/>
    <property type="match status" value="1"/>
</dbReference>
<evidence type="ECO:0000259" key="4">
    <source>
        <dbReference type="Pfam" id="PF20743"/>
    </source>
</evidence>
<feature type="region of interest" description="Disordered" evidence="1">
    <location>
        <begin position="435"/>
        <end position="460"/>
    </location>
</feature>
<feature type="region of interest" description="Disordered" evidence="1">
    <location>
        <begin position="116"/>
        <end position="153"/>
    </location>
</feature>
<feature type="compositionally biased region" description="Polar residues" evidence="1">
    <location>
        <begin position="381"/>
        <end position="397"/>
    </location>
</feature>
<feature type="compositionally biased region" description="Basic and acidic residues" evidence="1">
    <location>
        <begin position="131"/>
        <end position="151"/>
    </location>
</feature>
<name>A0A6F9D876_9ASCI</name>
<feature type="region of interest" description="Disordered" evidence="1">
    <location>
        <begin position="36"/>
        <end position="61"/>
    </location>
</feature>
<feature type="region of interest" description="Disordered" evidence="1">
    <location>
        <begin position="81"/>
        <end position="104"/>
    </location>
</feature>
<evidence type="ECO:0000313" key="5">
    <source>
        <dbReference type="EMBL" id="CAB3226747.1"/>
    </source>
</evidence>
<dbReference type="AlphaFoldDB" id="A0A6F9D876"/>
<proteinExistence type="evidence at transcript level"/>
<evidence type="ECO:0000259" key="3">
    <source>
        <dbReference type="Pfam" id="PF20742"/>
    </source>
</evidence>
<feature type="compositionally biased region" description="Basic and acidic residues" evidence="1">
    <location>
        <begin position="36"/>
        <end position="48"/>
    </location>
</feature>
<dbReference type="EMBL" id="LR783477">
    <property type="protein sequence ID" value="CAB3226747.1"/>
    <property type="molecule type" value="mRNA"/>
</dbReference>
<dbReference type="PANTHER" id="PTHR34830:SF1">
    <property type="entry name" value="GENE 12695-RELATED"/>
    <property type="match status" value="1"/>
</dbReference>
<organism evidence="5">
    <name type="scientific">Phallusia mammillata</name>
    <dbReference type="NCBI Taxonomy" id="59560"/>
    <lineage>
        <taxon>Eukaryota</taxon>
        <taxon>Metazoa</taxon>
        <taxon>Chordata</taxon>
        <taxon>Tunicata</taxon>
        <taxon>Ascidiacea</taxon>
        <taxon>Phlebobranchia</taxon>
        <taxon>Ascidiidae</taxon>
        <taxon>Phallusia</taxon>
    </lineage>
</organism>
<dbReference type="InterPro" id="IPR048316">
    <property type="entry name" value="DUF5580_N"/>
</dbReference>
<gene>
    <name evidence="5" type="primary">C1orf87</name>
</gene>
<evidence type="ECO:0000256" key="1">
    <source>
        <dbReference type="SAM" id="MobiDB-lite"/>
    </source>
</evidence>
<feature type="domain" description="DUF5580" evidence="3">
    <location>
        <begin position="287"/>
        <end position="373"/>
    </location>
</feature>
<dbReference type="InterPro" id="IPR040774">
    <property type="entry name" value="DUF5580"/>
</dbReference>